<organism evidence="1 2">
    <name type="scientific">Lentinus brumalis</name>
    <dbReference type="NCBI Taxonomy" id="2498619"/>
    <lineage>
        <taxon>Eukaryota</taxon>
        <taxon>Fungi</taxon>
        <taxon>Dikarya</taxon>
        <taxon>Basidiomycota</taxon>
        <taxon>Agaricomycotina</taxon>
        <taxon>Agaricomycetes</taxon>
        <taxon>Polyporales</taxon>
        <taxon>Polyporaceae</taxon>
        <taxon>Lentinus</taxon>
    </lineage>
</organism>
<sequence>MTIVDAHDRVIVYLSRKSSDMDPVLTRVERQFETARDAYRFKPSQTDHRRGKYKAAAAAASYGGGQQRVGNLRDTAQNKQVIDRELLQHDDVIKLAGFVDAAFQNAAYDLHEEYGRVLTSICDNDPKVRRNFANSVFAGVTFNFGPQACTIPHTDHLNIPTGWCAVVALGNFNADEGGHLILWDLNVLIRFPRGSIIFLPSALLIHSNTLVPEGQCRYSFTQYTAGGLARWVECGFMSQKEFTRRGHAFERTPQERWEAGLARFPQWAQWASE</sequence>
<name>A0A371CSH8_9APHY</name>
<evidence type="ECO:0008006" key="3">
    <source>
        <dbReference type="Google" id="ProtNLM"/>
    </source>
</evidence>
<evidence type="ECO:0000313" key="2">
    <source>
        <dbReference type="Proteomes" id="UP000256964"/>
    </source>
</evidence>
<dbReference type="AlphaFoldDB" id="A0A371CSH8"/>
<accession>A0A371CSH8</accession>
<dbReference type="EMBL" id="KZ857469">
    <property type="protein sequence ID" value="RDX43187.1"/>
    <property type="molecule type" value="Genomic_DNA"/>
</dbReference>
<keyword evidence="2" id="KW-1185">Reference proteome</keyword>
<protein>
    <recommendedName>
        <fullName evidence="3">2OGFeDO JBP1/TET oxygenase domain-containing protein</fullName>
    </recommendedName>
</protein>
<dbReference type="OrthoDB" id="2797114at2759"/>
<evidence type="ECO:0000313" key="1">
    <source>
        <dbReference type="EMBL" id="RDX43187.1"/>
    </source>
</evidence>
<dbReference type="Proteomes" id="UP000256964">
    <property type="component" value="Unassembled WGS sequence"/>
</dbReference>
<proteinExistence type="predicted"/>
<dbReference type="Gene3D" id="3.60.130.30">
    <property type="match status" value="1"/>
</dbReference>
<gene>
    <name evidence="1" type="ORF">OH76DRAFT_1361493</name>
</gene>
<reference evidence="1 2" key="1">
    <citation type="journal article" date="2018" name="Biotechnol. Biofuels">
        <title>Integrative visual omics of the white-rot fungus Polyporus brumalis exposes the biotechnological potential of its oxidative enzymes for delignifying raw plant biomass.</title>
        <authorList>
            <person name="Miyauchi S."/>
            <person name="Rancon A."/>
            <person name="Drula E."/>
            <person name="Hage H."/>
            <person name="Chaduli D."/>
            <person name="Favel A."/>
            <person name="Grisel S."/>
            <person name="Henrissat B."/>
            <person name="Herpoel-Gimbert I."/>
            <person name="Ruiz-Duenas F.J."/>
            <person name="Chevret D."/>
            <person name="Hainaut M."/>
            <person name="Lin J."/>
            <person name="Wang M."/>
            <person name="Pangilinan J."/>
            <person name="Lipzen A."/>
            <person name="Lesage-Meessen L."/>
            <person name="Navarro D."/>
            <person name="Riley R."/>
            <person name="Grigoriev I.V."/>
            <person name="Zhou S."/>
            <person name="Raouche S."/>
            <person name="Rosso M.N."/>
        </authorList>
    </citation>
    <scope>NUCLEOTIDE SEQUENCE [LARGE SCALE GENOMIC DNA]</scope>
    <source>
        <strain evidence="1 2">BRFM 1820</strain>
    </source>
</reference>